<feature type="region of interest" description="Disordered" evidence="1">
    <location>
        <begin position="1"/>
        <end position="47"/>
    </location>
</feature>
<comment type="caution">
    <text evidence="2">The sequence shown here is derived from an EMBL/GenBank/DDBJ whole genome shotgun (WGS) entry which is preliminary data.</text>
</comment>
<keyword evidence="3" id="KW-1185">Reference proteome</keyword>
<gene>
    <name evidence="2" type="ORF">TK50_07230</name>
</gene>
<organism evidence="2 3">
    <name type="scientific">Micromonospora haikouensis</name>
    <dbReference type="NCBI Taxonomy" id="686309"/>
    <lineage>
        <taxon>Bacteria</taxon>
        <taxon>Bacillati</taxon>
        <taxon>Actinomycetota</taxon>
        <taxon>Actinomycetes</taxon>
        <taxon>Micromonosporales</taxon>
        <taxon>Micromonosporaceae</taxon>
        <taxon>Micromonospora</taxon>
    </lineage>
</organism>
<feature type="region of interest" description="Disordered" evidence="1">
    <location>
        <begin position="71"/>
        <end position="111"/>
    </location>
</feature>
<protein>
    <submittedName>
        <fullName evidence="2">Uncharacterized protein</fullName>
    </submittedName>
</protein>
<proteinExistence type="predicted"/>
<reference evidence="2 3" key="1">
    <citation type="submission" date="2015-01" db="EMBL/GenBank/DDBJ databases">
        <title>Sequencing and annotation of Micromonospora carbonacea strain JXNU-1 genome.</title>
        <authorList>
            <person name="Long Z."/>
            <person name="Huang Y."/>
            <person name="Jiang Y."/>
        </authorList>
    </citation>
    <scope>NUCLEOTIDE SEQUENCE [LARGE SCALE GENOMIC DNA]</scope>
    <source>
        <strain evidence="2 3">JXNU-1</strain>
    </source>
</reference>
<sequence>MSAAAQSAATRASDAEASSRVSSVRGEPDVPRATPATEEISAPPPMAVAADRPVAVPARLGWSDITPRFTTGVVRPFPIPTKTQTAKTATGWRSRSVAKRRPADRPTKVSTRAATRMWLLKKRAARVPVR</sequence>
<evidence type="ECO:0000256" key="1">
    <source>
        <dbReference type="SAM" id="MobiDB-lite"/>
    </source>
</evidence>
<dbReference type="Proteomes" id="UP000032254">
    <property type="component" value="Unassembled WGS sequence"/>
</dbReference>
<evidence type="ECO:0000313" key="2">
    <source>
        <dbReference type="EMBL" id="KIR65256.1"/>
    </source>
</evidence>
<name>A0A0D0X296_9ACTN</name>
<dbReference type="EMBL" id="JXSX01000001">
    <property type="protein sequence ID" value="KIR65256.1"/>
    <property type="molecule type" value="Genomic_DNA"/>
</dbReference>
<evidence type="ECO:0000313" key="3">
    <source>
        <dbReference type="Proteomes" id="UP000032254"/>
    </source>
</evidence>
<accession>A0A0D0X296</accession>
<dbReference type="AlphaFoldDB" id="A0A0D0X296"/>
<feature type="compositionally biased region" description="Low complexity" evidence="1">
    <location>
        <begin position="1"/>
        <end position="19"/>
    </location>
</feature>
<feature type="compositionally biased region" description="Polar residues" evidence="1">
    <location>
        <begin position="81"/>
        <end position="93"/>
    </location>
</feature>